<dbReference type="EMBL" id="HE964772">
    <property type="protein sequence ID" value="CCJ35763.1"/>
    <property type="molecule type" value="Genomic_DNA"/>
</dbReference>
<feature type="region of interest" description="Disordered" evidence="1">
    <location>
        <begin position="125"/>
        <end position="147"/>
    </location>
</feature>
<evidence type="ECO:0000256" key="1">
    <source>
        <dbReference type="SAM" id="MobiDB-lite"/>
    </source>
</evidence>
<dbReference type="AlphaFoldDB" id="I7J7X8"/>
<evidence type="ECO:0000313" key="2">
    <source>
        <dbReference type="EMBL" id="CCJ35763.1"/>
    </source>
</evidence>
<dbReference type="Proteomes" id="UP000009007">
    <property type="component" value="Chromosome I"/>
</dbReference>
<evidence type="ECO:0000313" key="3">
    <source>
        <dbReference type="Proteomes" id="UP000009007"/>
    </source>
</evidence>
<proteinExistence type="predicted"/>
<protein>
    <submittedName>
        <fullName evidence="2">Uncharacterized protein</fullName>
    </submittedName>
</protein>
<reference evidence="3" key="1">
    <citation type="journal article" date="2012" name="J. Bacteriol.">
        <title>Complete genome sequence of the hydrogenotrophic, methanogenic archaeon Methanoculleus bourgensis strain MS2T, isolated from a sewage sludge digester.</title>
        <authorList>
            <person name="Maus I."/>
            <person name="Wibberg D."/>
            <person name="Stantscheff R."/>
            <person name="Eikmeyer F.G."/>
            <person name="Seffner A."/>
            <person name="Boelter J."/>
            <person name="Szczepanowski R."/>
            <person name="Blom J."/>
            <person name="Jaenicke S."/>
            <person name="Konig H."/>
            <person name="Puhler A."/>
            <person name="Schluter A."/>
        </authorList>
    </citation>
    <scope>NUCLEOTIDE SEQUENCE [LARGE SCALE GENOMIC DNA]</scope>
    <source>
        <strain evidence="3">ATCC 43281 / DSM 3045 / OCM 15 / MS2</strain>
    </source>
</reference>
<sequence length="147" mass="15915">MRLPGGVAPGRRETRRTTTLHAPLPSDPVPRPVPAAASGGMSAPRGRPHPILRMTCPAGIRGPRRHMDNRITQPLNHPGRGLSRNRREIGKRILMSMIPGNKDIPAAVTPTRGIDPGRACIPGGFTDLHHPERDMDGEEGDRRGCSL</sequence>
<organism evidence="2 3">
    <name type="scientific">Methanoculleus bourgensis (strain ATCC 43281 / DSM 3045 / OCM 15 / MS2)</name>
    <name type="common">Methanogenium bourgense</name>
    <dbReference type="NCBI Taxonomy" id="1201294"/>
    <lineage>
        <taxon>Archaea</taxon>
        <taxon>Methanobacteriati</taxon>
        <taxon>Methanobacteriota</taxon>
        <taxon>Stenosarchaea group</taxon>
        <taxon>Methanomicrobia</taxon>
        <taxon>Methanomicrobiales</taxon>
        <taxon>Methanomicrobiaceae</taxon>
        <taxon>Methanoculleus</taxon>
    </lineage>
</organism>
<gene>
    <name evidence="2" type="ordered locus">BN140_0840</name>
</gene>
<feature type="region of interest" description="Disordered" evidence="1">
    <location>
        <begin position="1"/>
        <end position="85"/>
    </location>
</feature>
<accession>I7J7X8</accession>
<keyword evidence="3" id="KW-1185">Reference proteome</keyword>
<dbReference type="HOGENOM" id="CLU_1763859_0_0_2"/>
<dbReference type="KEGG" id="mbg:BN140_0840"/>
<dbReference type="PATRIC" id="fig|1201294.9.peg.917"/>
<name>I7J7X8_METBM</name>
<feature type="compositionally biased region" description="Basic and acidic residues" evidence="1">
    <location>
        <begin position="127"/>
        <end position="147"/>
    </location>
</feature>
<dbReference type="STRING" id="1201294.BN140_0840"/>